<evidence type="ECO:0000313" key="2">
    <source>
        <dbReference type="EMBL" id="GAA4233739.1"/>
    </source>
</evidence>
<organism evidence="2 3">
    <name type="scientific">Postechiella marina</name>
    <dbReference type="NCBI Taxonomy" id="943941"/>
    <lineage>
        <taxon>Bacteria</taxon>
        <taxon>Pseudomonadati</taxon>
        <taxon>Bacteroidota</taxon>
        <taxon>Flavobacteriia</taxon>
        <taxon>Flavobacteriales</taxon>
        <taxon>Flavobacteriaceae</taxon>
        <taxon>Postechiella</taxon>
    </lineage>
</organism>
<dbReference type="Proteomes" id="UP001501496">
    <property type="component" value="Unassembled WGS sequence"/>
</dbReference>
<dbReference type="EMBL" id="BAABCA010000002">
    <property type="protein sequence ID" value="GAA4233739.1"/>
    <property type="molecule type" value="Genomic_DNA"/>
</dbReference>
<dbReference type="Pfam" id="PF11188">
    <property type="entry name" value="DUF2975"/>
    <property type="match status" value="1"/>
</dbReference>
<keyword evidence="1" id="KW-0812">Transmembrane</keyword>
<comment type="caution">
    <text evidence="2">The sequence shown here is derived from an EMBL/GenBank/DDBJ whole genome shotgun (WGS) entry which is preliminary data.</text>
</comment>
<keyword evidence="1" id="KW-0472">Membrane</keyword>
<feature type="transmembrane region" description="Helical" evidence="1">
    <location>
        <begin position="135"/>
        <end position="155"/>
    </location>
</feature>
<proteinExistence type="predicted"/>
<evidence type="ECO:0008006" key="4">
    <source>
        <dbReference type="Google" id="ProtNLM"/>
    </source>
</evidence>
<dbReference type="InterPro" id="IPR021354">
    <property type="entry name" value="DUF2975"/>
</dbReference>
<reference evidence="3" key="1">
    <citation type="journal article" date="2019" name="Int. J. Syst. Evol. Microbiol.">
        <title>The Global Catalogue of Microorganisms (GCM) 10K type strain sequencing project: providing services to taxonomists for standard genome sequencing and annotation.</title>
        <authorList>
            <consortium name="The Broad Institute Genomics Platform"/>
            <consortium name="The Broad Institute Genome Sequencing Center for Infectious Disease"/>
            <person name="Wu L."/>
            <person name="Ma J."/>
        </authorList>
    </citation>
    <scope>NUCLEOTIDE SEQUENCE [LARGE SCALE GENOMIC DNA]</scope>
    <source>
        <strain evidence="3">JCM 17630</strain>
    </source>
</reference>
<accession>A0ABP8C4W1</accession>
<feature type="transmembrane region" description="Helical" evidence="1">
    <location>
        <begin position="104"/>
        <end position="123"/>
    </location>
</feature>
<dbReference type="RefSeq" id="WP_344787167.1">
    <property type="nucleotide sequence ID" value="NZ_BAABCA010000002.1"/>
</dbReference>
<feature type="transmembrane region" description="Helical" evidence="1">
    <location>
        <begin position="12"/>
        <end position="36"/>
    </location>
</feature>
<sequence>MKMFGTKSLSSYLFTLSRVVSVLILLLALFIIISILTNNMALLDGRFAIALPVSNMEIKANYNLKTIFTISSTLVFYAGYIYLLSLIFKTFKAEKLFTKTAVKYLKYFTVLNLIVFPFSYLFIRFVVMGGVKINIPFIVLHVLVGVLSAFLIALFNNGYSVQKENDLTI</sequence>
<evidence type="ECO:0000256" key="1">
    <source>
        <dbReference type="SAM" id="Phobius"/>
    </source>
</evidence>
<keyword evidence="1" id="KW-1133">Transmembrane helix</keyword>
<gene>
    <name evidence="2" type="ORF">GCM10022291_11560</name>
</gene>
<evidence type="ECO:0000313" key="3">
    <source>
        <dbReference type="Proteomes" id="UP001501496"/>
    </source>
</evidence>
<keyword evidence="3" id="KW-1185">Reference proteome</keyword>
<feature type="transmembrane region" description="Helical" evidence="1">
    <location>
        <begin position="62"/>
        <end position="83"/>
    </location>
</feature>
<protein>
    <recommendedName>
        <fullName evidence="4">DUF2975 domain-containing protein</fullName>
    </recommendedName>
</protein>
<name>A0ABP8C4W1_9FLAO</name>